<reference evidence="3" key="1">
    <citation type="journal article" date="2019" name="Int. J. Syst. Evol. Microbiol.">
        <title>The Global Catalogue of Microorganisms (GCM) 10K type strain sequencing project: providing services to taxonomists for standard genome sequencing and annotation.</title>
        <authorList>
            <consortium name="The Broad Institute Genomics Platform"/>
            <consortium name="The Broad Institute Genome Sequencing Center for Infectious Disease"/>
            <person name="Wu L."/>
            <person name="Ma J."/>
        </authorList>
    </citation>
    <scope>NUCLEOTIDE SEQUENCE [LARGE SCALE GENOMIC DNA]</scope>
    <source>
        <strain evidence="3">JCM 10425</strain>
    </source>
</reference>
<proteinExistence type="predicted"/>
<dbReference type="InterPro" id="IPR043917">
    <property type="entry name" value="DUF5753"/>
</dbReference>
<dbReference type="SUPFAM" id="SSF47413">
    <property type="entry name" value="lambda repressor-like DNA-binding domains"/>
    <property type="match status" value="1"/>
</dbReference>
<evidence type="ECO:0000259" key="1">
    <source>
        <dbReference type="PROSITE" id="PS50943"/>
    </source>
</evidence>
<dbReference type="PROSITE" id="PS50943">
    <property type="entry name" value="HTH_CROC1"/>
    <property type="match status" value="1"/>
</dbReference>
<name>A0ABP3ETC6_9ACTN</name>
<sequence>MTQRGVAREMDWSLSKLIRIESGIVNISTNDLRALLRHYGVTEPARIDELVAMARAARRPSDWDIYKDVVSSEFRTYLAHESAATVIRGFESFAVPGLLQTADYARAVMAGAAISLEEDRLQKRLELRLDRQELLLGSDGPKLFFIVDEAVIRRAVGGPGVMREQLRHLLDLIHSEAATIYVVPFVAGFYPLLRWPTILLEFADPDEPYLLYVERPEGERLTREDAHGSDVVGSPAAYLDAFFEAENLALDQSTTALIEQALGTLERP</sequence>
<dbReference type="Pfam" id="PF13560">
    <property type="entry name" value="HTH_31"/>
    <property type="match status" value="1"/>
</dbReference>
<gene>
    <name evidence="2" type="ORF">GCM10009539_77030</name>
</gene>
<dbReference type="Proteomes" id="UP001500967">
    <property type="component" value="Unassembled WGS sequence"/>
</dbReference>
<evidence type="ECO:0000313" key="2">
    <source>
        <dbReference type="EMBL" id="GAA0277865.1"/>
    </source>
</evidence>
<organism evidence="2 3">
    <name type="scientific">Cryptosporangium japonicum</name>
    <dbReference type="NCBI Taxonomy" id="80872"/>
    <lineage>
        <taxon>Bacteria</taxon>
        <taxon>Bacillati</taxon>
        <taxon>Actinomycetota</taxon>
        <taxon>Actinomycetes</taxon>
        <taxon>Cryptosporangiales</taxon>
        <taxon>Cryptosporangiaceae</taxon>
        <taxon>Cryptosporangium</taxon>
    </lineage>
</organism>
<dbReference type="CDD" id="cd00093">
    <property type="entry name" value="HTH_XRE"/>
    <property type="match status" value="1"/>
</dbReference>
<dbReference type="InterPro" id="IPR001387">
    <property type="entry name" value="Cro/C1-type_HTH"/>
</dbReference>
<dbReference type="EMBL" id="BAAAGX010000037">
    <property type="protein sequence ID" value="GAA0277865.1"/>
    <property type="molecule type" value="Genomic_DNA"/>
</dbReference>
<comment type="caution">
    <text evidence="2">The sequence shown here is derived from an EMBL/GenBank/DDBJ whole genome shotgun (WGS) entry which is preliminary data.</text>
</comment>
<protein>
    <recommendedName>
        <fullName evidence="1">HTH cro/C1-type domain-containing protein</fullName>
    </recommendedName>
</protein>
<evidence type="ECO:0000313" key="3">
    <source>
        <dbReference type="Proteomes" id="UP001500967"/>
    </source>
</evidence>
<feature type="domain" description="HTH cro/C1-type" evidence="1">
    <location>
        <begin position="1"/>
        <end position="50"/>
    </location>
</feature>
<dbReference type="Pfam" id="PF19054">
    <property type="entry name" value="DUF5753"/>
    <property type="match status" value="1"/>
</dbReference>
<keyword evidence="3" id="KW-1185">Reference proteome</keyword>
<dbReference type="InterPro" id="IPR010982">
    <property type="entry name" value="Lambda_DNA-bd_dom_sf"/>
</dbReference>
<accession>A0ABP3ETC6</accession>